<evidence type="ECO:0000256" key="6">
    <source>
        <dbReference type="PIRSR" id="PIRSR634603-3"/>
    </source>
</evidence>
<sequence>MKTDNTKSPIELIYHLYDLKLKETFKIAHDERTVQPTVILEIRYHQYIGFGEAVATKYYQVSQTSICNNIEKALPLLQNWRGEKPDLLFDQLLSITQDTFATCAIDQALWDIYAQLQNKPLYQLWSDVNTALPISNYTIGLDSIPTMKRKLEEFPWPIYKIKLGTEHDLQIISALREVSDVPFRVDANQAWSVQETIDNSSLLKKLGVEFIEQPLGKKNWKGMKTLKGKCALPIIADESCIREQDIDQCMTVFDGVNIKLTKCGGISAALRMIKKAKQYSLLTMLGCMTESSVGITHIAHLCKLVDFVDMDGALLISNDPAIGISWDGYKVRFQNKNGSGISLKS</sequence>
<comment type="cofactor">
    <cofactor evidence="6 7">
        <name>Mg(2+)</name>
        <dbReference type="ChEBI" id="CHEBI:18420"/>
    </cofactor>
    <text evidence="6 7">Binds 1 Mg(2+) ion per subunit.</text>
</comment>
<evidence type="ECO:0000256" key="7">
    <source>
        <dbReference type="RuleBase" id="RU366006"/>
    </source>
</evidence>
<dbReference type="Gene3D" id="3.20.20.120">
    <property type="entry name" value="Enolase-like C-terminal domain"/>
    <property type="match status" value="1"/>
</dbReference>
<dbReference type="RefSeq" id="WP_168882328.1">
    <property type="nucleotide sequence ID" value="NZ_JABAIL010000003.1"/>
</dbReference>
<dbReference type="EMBL" id="JABAIL010000003">
    <property type="protein sequence ID" value="NLR91610.1"/>
    <property type="molecule type" value="Genomic_DNA"/>
</dbReference>
<dbReference type="InterPro" id="IPR013341">
    <property type="entry name" value="Mandelate_racemase_N_dom"/>
</dbReference>
<feature type="binding site" evidence="6">
    <location>
        <position position="186"/>
    </location>
    <ligand>
        <name>Mg(2+)</name>
        <dbReference type="ChEBI" id="CHEBI:18420"/>
    </ligand>
</feature>
<evidence type="ECO:0000256" key="3">
    <source>
        <dbReference type="ARBA" id="ARBA00022842"/>
    </source>
</evidence>
<proteinExistence type="inferred from homology"/>
<dbReference type="CDD" id="cd03319">
    <property type="entry name" value="L-Ala-DL-Glu_epimerase"/>
    <property type="match status" value="1"/>
</dbReference>
<dbReference type="InterPro" id="IPR036849">
    <property type="entry name" value="Enolase-like_C_sf"/>
</dbReference>
<comment type="similarity">
    <text evidence="1 7">Belongs to the mandelate racemase/muconate lactonizing enzyme family.</text>
</comment>
<evidence type="ECO:0000259" key="8">
    <source>
        <dbReference type="SMART" id="SM00922"/>
    </source>
</evidence>
<dbReference type="InterPro" id="IPR013342">
    <property type="entry name" value="Mandelate_racemase_C"/>
</dbReference>
<feature type="active site" description="Proton acceptor; specific for (R)-substrate epimerization" evidence="5">
    <location>
        <position position="162"/>
    </location>
</feature>
<keyword evidence="2 6" id="KW-0479">Metal-binding</keyword>
<dbReference type="InterPro" id="IPR029065">
    <property type="entry name" value="Enolase_C-like"/>
</dbReference>
<evidence type="ECO:0000256" key="5">
    <source>
        <dbReference type="PIRSR" id="PIRSR634603-1"/>
    </source>
</evidence>
<dbReference type="PANTHER" id="PTHR48080:SF3">
    <property type="entry name" value="ENOLASE SUPERFAMILY MEMBER DDB_G0284701"/>
    <property type="match status" value="1"/>
</dbReference>
<organism evidence="9 10">
    <name type="scientific">Flammeovirga agarivorans</name>
    <dbReference type="NCBI Taxonomy" id="2726742"/>
    <lineage>
        <taxon>Bacteria</taxon>
        <taxon>Pseudomonadati</taxon>
        <taxon>Bacteroidota</taxon>
        <taxon>Cytophagia</taxon>
        <taxon>Cytophagales</taxon>
        <taxon>Flammeovirgaceae</taxon>
        <taxon>Flammeovirga</taxon>
    </lineage>
</organism>
<reference evidence="9 10" key="1">
    <citation type="submission" date="2020-04" db="EMBL/GenBank/DDBJ databases">
        <title>Flammeovirga sp. SR4, a novel species isolated from seawater.</title>
        <authorList>
            <person name="Wang X."/>
        </authorList>
    </citation>
    <scope>NUCLEOTIDE SEQUENCE [LARGE SCALE GENOMIC DNA]</scope>
    <source>
        <strain evidence="9 10">SR4</strain>
    </source>
</reference>
<gene>
    <name evidence="9" type="ORF">HGP29_10355</name>
</gene>
<evidence type="ECO:0000313" key="10">
    <source>
        <dbReference type="Proteomes" id="UP000585050"/>
    </source>
</evidence>
<dbReference type="SFLD" id="SFLDS00001">
    <property type="entry name" value="Enolase"/>
    <property type="match status" value="1"/>
</dbReference>
<keyword evidence="4 7" id="KW-0413">Isomerase</keyword>
<dbReference type="GO" id="GO:0016855">
    <property type="term" value="F:racemase and epimerase activity, acting on amino acids and derivatives"/>
    <property type="evidence" value="ECO:0007669"/>
    <property type="project" value="UniProtKB-UniRule"/>
</dbReference>
<feature type="domain" description="Mandelate racemase/muconate lactonizing enzyme C-terminal" evidence="8">
    <location>
        <begin position="144"/>
        <end position="233"/>
    </location>
</feature>
<dbReference type="SUPFAM" id="SSF51604">
    <property type="entry name" value="Enolase C-terminal domain-like"/>
    <property type="match status" value="1"/>
</dbReference>
<evidence type="ECO:0000256" key="1">
    <source>
        <dbReference type="ARBA" id="ARBA00008031"/>
    </source>
</evidence>
<dbReference type="SUPFAM" id="SSF54826">
    <property type="entry name" value="Enolase N-terminal domain-like"/>
    <property type="match status" value="1"/>
</dbReference>
<dbReference type="Pfam" id="PF02746">
    <property type="entry name" value="MR_MLE_N"/>
    <property type="match status" value="1"/>
</dbReference>
<accession>A0A7X8XW03</accession>
<dbReference type="InterPro" id="IPR034603">
    <property type="entry name" value="Dipeptide_epimerase"/>
</dbReference>
<feature type="binding site" evidence="6">
    <location>
        <position position="212"/>
    </location>
    <ligand>
        <name>Mg(2+)</name>
        <dbReference type="ChEBI" id="CHEBI:18420"/>
    </ligand>
</feature>
<feature type="active site" description="Proton acceptor; specific for (S)-substrate epimerization" evidence="5">
    <location>
        <position position="259"/>
    </location>
</feature>
<dbReference type="Pfam" id="PF13378">
    <property type="entry name" value="MR_MLE_C"/>
    <property type="match status" value="1"/>
</dbReference>
<dbReference type="SMART" id="SM00922">
    <property type="entry name" value="MR_MLE"/>
    <property type="match status" value="1"/>
</dbReference>
<keyword evidence="10" id="KW-1185">Reference proteome</keyword>
<evidence type="ECO:0000313" key="9">
    <source>
        <dbReference type="EMBL" id="NLR91610.1"/>
    </source>
</evidence>
<dbReference type="Gene3D" id="3.30.390.10">
    <property type="entry name" value="Enolase-like, N-terminal domain"/>
    <property type="match status" value="1"/>
</dbReference>
<feature type="binding site" evidence="6">
    <location>
        <position position="237"/>
    </location>
    <ligand>
        <name>Mg(2+)</name>
        <dbReference type="ChEBI" id="CHEBI:18420"/>
    </ligand>
</feature>
<dbReference type="InterPro" id="IPR029017">
    <property type="entry name" value="Enolase-like_N"/>
</dbReference>
<dbReference type="AlphaFoldDB" id="A0A7X8XW03"/>
<dbReference type="PANTHER" id="PTHR48080">
    <property type="entry name" value="D-GALACTONATE DEHYDRATASE-RELATED"/>
    <property type="match status" value="1"/>
</dbReference>
<dbReference type="InterPro" id="IPR034593">
    <property type="entry name" value="DgoD-like"/>
</dbReference>
<comment type="caution">
    <text evidence="9">The sequence shown here is derived from an EMBL/GenBank/DDBJ whole genome shotgun (WGS) entry which is preliminary data.</text>
</comment>
<protein>
    <recommendedName>
        <fullName evidence="7">Dipeptide epimerase</fullName>
        <ecNumber evidence="7">5.1.1.-</ecNumber>
    </recommendedName>
</protein>
<dbReference type="EC" id="5.1.1.-" evidence="7"/>
<dbReference type="SFLD" id="SFLDG00180">
    <property type="entry name" value="muconate_cycloisomerase"/>
    <property type="match status" value="1"/>
</dbReference>
<evidence type="ECO:0000256" key="4">
    <source>
        <dbReference type="ARBA" id="ARBA00023235"/>
    </source>
</evidence>
<dbReference type="Proteomes" id="UP000585050">
    <property type="component" value="Unassembled WGS sequence"/>
</dbReference>
<dbReference type="GO" id="GO:0000287">
    <property type="term" value="F:magnesium ion binding"/>
    <property type="evidence" value="ECO:0007669"/>
    <property type="project" value="UniProtKB-ARBA"/>
</dbReference>
<keyword evidence="3 6" id="KW-0460">Magnesium</keyword>
<evidence type="ECO:0000256" key="2">
    <source>
        <dbReference type="ARBA" id="ARBA00022723"/>
    </source>
</evidence>
<name>A0A7X8XW03_9BACT</name>